<name>A0A4Z2IFS4_9TELE</name>
<dbReference type="EMBL" id="SRLO01000090">
    <property type="protein sequence ID" value="TNN76798.1"/>
    <property type="molecule type" value="Genomic_DNA"/>
</dbReference>
<feature type="region of interest" description="Disordered" evidence="1">
    <location>
        <begin position="99"/>
        <end position="125"/>
    </location>
</feature>
<evidence type="ECO:0000256" key="1">
    <source>
        <dbReference type="SAM" id="MobiDB-lite"/>
    </source>
</evidence>
<keyword evidence="3" id="KW-1185">Reference proteome</keyword>
<proteinExistence type="predicted"/>
<comment type="caution">
    <text evidence="2">The sequence shown here is derived from an EMBL/GenBank/DDBJ whole genome shotgun (WGS) entry which is preliminary data.</text>
</comment>
<protein>
    <submittedName>
        <fullName evidence="2">Uncharacterized protein</fullName>
    </submittedName>
</protein>
<reference evidence="2 3" key="1">
    <citation type="submission" date="2019-03" db="EMBL/GenBank/DDBJ databases">
        <title>First draft genome of Liparis tanakae, snailfish: a comprehensive survey of snailfish specific genes.</title>
        <authorList>
            <person name="Kim W."/>
            <person name="Song I."/>
            <person name="Jeong J.-H."/>
            <person name="Kim D."/>
            <person name="Kim S."/>
            <person name="Ryu S."/>
            <person name="Song J.Y."/>
            <person name="Lee S.K."/>
        </authorList>
    </citation>
    <scope>NUCLEOTIDE SEQUENCE [LARGE SCALE GENOMIC DNA]</scope>
    <source>
        <tissue evidence="2">Muscle</tissue>
    </source>
</reference>
<evidence type="ECO:0000313" key="3">
    <source>
        <dbReference type="Proteomes" id="UP000314294"/>
    </source>
</evidence>
<organism evidence="2 3">
    <name type="scientific">Liparis tanakae</name>
    <name type="common">Tanaka's snailfish</name>
    <dbReference type="NCBI Taxonomy" id="230148"/>
    <lineage>
        <taxon>Eukaryota</taxon>
        <taxon>Metazoa</taxon>
        <taxon>Chordata</taxon>
        <taxon>Craniata</taxon>
        <taxon>Vertebrata</taxon>
        <taxon>Euteleostomi</taxon>
        <taxon>Actinopterygii</taxon>
        <taxon>Neopterygii</taxon>
        <taxon>Teleostei</taxon>
        <taxon>Neoteleostei</taxon>
        <taxon>Acanthomorphata</taxon>
        <taxon>Eupercaria</taxon>
        <taxon>Perciformes</taxon>
        <taxon>Cottioidei</taxon>
        <taxon>Cottales</taxon>
        <taxon>Liparidae</taxon>
        <taxon>Liparis</taxon>
    </lineage>
</organism>
<dbReference type="Proteomes" id="UP000314294">
    <property type="component" value="Unassembled WGS sequence"/>
</dbReference>
<dbReference type="AlphaFoldDB" id="A0A4Z2IFS4"/>
<evidence type="ECO:0000313" key="2">
    <source>
        <dbReference type="EMBL" id="TNN76798.1"/>
    </source>
</evidence>
<gene>
    <name evidence="2" type="ORF">EYF80_013047</name>
</gene>
<sequence>MAALQLHSPVVEAGDRPEKWTAHGEPFYTFENSDKPSILLKHEHFHFTFNNKETTKDLNPKKVTKLAYYNALEKFTKNLTKSQNGETLQSECKKKVDQVEDQIHQRDTEIPDLSKTEESLSEKLT</sequence>
<accession>A0A4Z2IFS4</accession>